<accession>A0A3G2R7S9</accession>
<dbReference type="Proteomes" id="UP000280960">
    <property type="component" value="Chromosome"/>
</dbReference>
<gene>
    <name evidence="1" type="ORF">D2962_09770</name>
</gene>
<reference evidence="1 2" key="1">
    <citation type="submission" date="2018-10" db="EMBL/GenBank/DDBJ databases">
        <authorList>
            <person name="Zhang X."/>
        </authorList>
    </citation>
    <scope>NUCLEOTIDE SEQUENCE [LARGE SCALE GENOMIC DNA]</scope>
    <source>
        <strain evidence="1 2">SK-G1</strain>
    </source>
</reference>
<evidence type="ECO:0000313" key="2">
    <source>
        <dbReference type="Proteomes" id="UP000280960"/>
    </source>
</evidence>
<protein>
    <submittedName>
        <fullName evidence="1">Uncharacterized protein</fullName>
    </submittedName>
</protein>
<sequence length="118" mass="13858">MLNKRFGSYAEALEFARERMKEFISWDSYEYHEREVYKSVGWSLVHDAALPVEDRLKGAELVLQAWYDRSGTPLDFDRYVSTSLRQTHIKQLFPEEVFAALVKKYGPTGGNTRRRHVL</sequence>
<keyword evidence="2" id="KW-1185">Reference proteome</keyword>
<dbReference type="RefSeq" id="WP_122014882.1">
    <property type="nucleotide sequence ID" value="NZ_CP033169.1"/>
</dbReference>
<name>A0A3G2R7S9_9FIRM</name>
<dbReference type="EMBL" id="CP033169">
    <property type="protein sequence ID" value="AYO30867.1"/>
    <property type="molecule type" value="Genomic_DNA"/>
</dbReference>
<dbReference type="AlphaFoldDB" id="A0A3G2R7S9"/>
<evidence type="ECO:0000313" key="1">
    <source>
        <dbReference type="EMBL" id="AYO30867.1"/>
    </source>
</evidence>
<dbReference type="KEGG" id="bacg:D2962_09770"/>
<organism evidence="1 2">
    <name type="scientific">Biomaibacter acetigenes</name>
    <dbReference type="NCBI Taxonomy" id="2316383"/>
    <lineage>
        <taxon>Bacteria</taxon>
        <taxon>Bacillati</taxon>
        <taxon>Bacillota</taxon>
        <taxon>Clostridia</taxon>
        <taxon>Thermosediminibacterales</taxon>
        <taxon>Tepidanaerobacteraceae</taxon>
        <taxon>Biomaibacter</taxon>
    </lineage>
</organism>
<proteinExistence type="predicted"/>